<evidence type="ECO:0000256" key="6">
    <source>
        <dbReference type="ARBA" id="ARBA00023098"/>
    </source>
</evidence>
<dbReference type="STRING" id="2163413.A0A4P6XX71"/>
<protein>
    <recommendedName>
        <fullName evidence="2 10">Lysophospholipase</fullName>
        <ecNumber evidence="2 10">3.1.1.5</ecNumber>
    </recommendedName>
</protein>
<comment type="similarity">
    <text evidence="1 10">Belongs to the lysophospholipase family.</text>
</comment>
<dbReference type="GO" id="GO:0004622">
    <property type="term" value="F:phosphatidylcholine lysophospholipase activity"/>
    <property type="evidence" value="ECO:0007669"/>
    <property type="project" value="UniProtKB-EC"/>
</dbReference>
<keyword evidence="4 9" id="KW-0378">Hydrolase</keyword>
<feature type="domain" description="PLA2c" evidence="11">
    <location>
        <begin position="24"/>
        <end position="586"/>
    </location>
</feature>
<dbReference type="GO" id="GO:0005886">
    <property type="term" value="C:plasma membrane"/>
    <property type="evidence" value="ECO:0007669"/>
    <property type="project" value="TreeGrafter"/>
</dbReference>
<dbReference type="Proteomes" id="UP000292447">
    <property type="component" value="Chromosome VI"/>
</dbReference>
<dbReference type="FunFam" id="3.40.1090.10:FF:000010">
    <property type="entry name" value="Lysophospholipase"/>
    <property type="match status" value="1"/>
</dbReference>
<dbReference type="GO" id="GO:0046475">
    <property type="term" value="P:glycerophospholipid catabolic process"/>
    <property type="evidence" value="ECO:0007669"/>
    <property type="project" value="TreeGrafter"/>
</dbReference>
<evidence type="ECO:0000313" key="13">
    <source>
        <dbReference type="Proteomes" id="UP000292447"/>
    </source>
</evidence>
<proteinExistence type="inferred from homology"/>
<keyword evidence="5 9" id="KW-0442">Lipid degradation</keyword>
<dbReference type="InterPro" id="IPR016035">
    <property type="entry name" value="Acyl_Trfase/lysoPLipase"/>
</dbReference>
<evidence type="ECO:0000256" key="4">
    <source>
        <dbReference type="ARBA" id="ARBA00022801"/>
    </source>
</evidence>
<dbReference type="Gene3D" id="3.40.1090.10">
    <property type="entry name" value="Cytosolic phospholipase A2 catalytic domain"/>
    <property type="match status" value="1"/>
</dbReference>
<gene>
    <name evidence="12" type="primary">MPUL0F02380</name>
    <name evidence="12" type="ORF">METSCH_F02380</name>
</gene>
<dbReference type="GO" id="GO:0005829">
    <property type="term" value="C:cytosol"/>
    <property type="evidence" value="ECO:0007669"/>
    <property type="project" value="TreeGrafter"/>
</dbReference>
<dbReference type="InterPro" id="IPR002642">
    <property type="entry name" value="LysoPLipase_cat_dom"/>
</dbReference>
<keyword evidence="3 10" id="KW-0732">Signal</keyword>
<evidence type="ECO:0000256" key="8">
    <source>
        <dbReference type="ARBA" id="ARBA00059407"/>
    </source>
</evidence>
<reference evidence="13" key="1">
    <citation type="submission" date="2019-03" db="EMBL/GenBank/DDBJ databases">
        <title>Snf2 controls pulcherriminic acid biosynthesis and connects pigmentation and antifungal activity of the yeast Metschnikowia pulcherrima.</title>
        <authorList>
            <person name="Gore-Lloyd D."/>
            <person name="Sumann I."/>
            <person name="Brachmann A.O."/>
            <person name="Schneeberger K."/>
            <person name="Ortiz-Merino R.A."/>
            <person name="Moreno-Beltran M."/>
            <person name="Schlaefli M."/>
            <person name="Kirner P."/>
            <person name="Santos Kron A."/>
            <person name="Wolfe K.H."/>
            <person name="Piel J."/>
            <person name="Ahrens C.H."/>
            <person name="Henk D."/>
            <person name="Freimoser F.M."/>
        </authorList>
    </citation>
    <scope>NUCLEOTIDE SEQUENCE [LARGE SCALE GENOMIC DNA]</scope>
    <source>
        <strain evidence="13">APC 1.2</strain>
    </source>
</reference>
<evidence type="ECO:0000256" key="7">
    <source>
        <dbReference type="ARBA" id="ARBA00023180"/>
    </source>
</evidence>
<organism evidence="12 13">
    <name type="scientific">Metschnikowia aff. pulcherrima</name>
    <dbReference type="NCBI Taxonomy" id="2163413"/>
    <lineage>
        <taxon>Eukaryota</taxon>
        <taxon>Fungi</taxon>
        <taxon>Dikarya</taxon>
        <taxon>Ascomycota</taxon>
        <taxon>Saccharomycotina</taxon>
        <taxon>Pichiomycetes</taxon>
        <taxon>Metschnikowiaceae</taxon>
        <taxon>Metschnikowia</taxon>
    </lineage>
</organism>
<dbReference type="PANTHER" id="PTHR10728">
    <property type="entry name" value="CYTOSOLIC PHOSPHOLIPASE A2"/>
    <property type="match status" value="1"/>
</dbReference>
<evidence type="ECO:0000256" key="10">
    <source>
        <dbReference type="RuleBase" id="RU362103"/>
    </source>
</evidence>
<dbReference type="SUPFAM" id="SSF52151">
    <property type="entry name" value="FabD/lysophospholipase-like"/>
    <property type="match status" value="1"/>
</dbReference>
<evidence type="ECO:0000313" key="12">
    <source>
        <dbReference type="EMBL" id="QBM90654.1"/>
    </source>
</evidence>
<evidence type="ECO:0000256" key="5">
    <source>
        <dbReference type="ARBA" id="ARBA00022963"/>
    </source>
</evidence>
<feature type="chain" id="PRO_5021040550" description="Lysophospholipase" evidence="10">
    <location>
        <begin position="17"/>
        <end position="586"/>
    </location>
</feature>
<evidence type="ECO:0000256" key="1">
    <source>
        <dbReference type="ARBA" id="ARBA00008780"/>
    </source>
</evidence>
<dbReference type="SMART" id="SM00022">
    <property type="entry name" value="PLAc"/>
    <property type="match status" value="1"/>
</dbReference>
<sequence length="586" mass="63819">MIPLLSIILLLAIVSANYAPQKVGCPAGRLIREAKGLSKQEADWVANKKTTEHLKLFLESSNLTDFDANAFLTDTDHNIKIGLAFSGGGFRAMLCGAGFMSALDNRTRGAHEHGLGGLLQASTYMSGLSGGSWLVGSVVSNNFTSVQDIMDNKTKIWDLTYSILDAKGSGIFNIVKYYLQLIADVLLKKMAGFQTTLTDLWGRALSHHFFGGTNYGDDLFWSGVQNMTAFINYDMPYPIVIANAVDPGNKKVNNDSAIVEITPFEIGSWDPALNSFMETKYMGSNVTNGMPVEQTCVNGYDNAGFLLGASSTLFNEVFGNSVTGRINETAFNSTVGKELDSALSSASDVDHFVAVVKPNPFRNVQEGGNKNITGDDILSLVDGGEDSENVPLYPLVQEAREVDVVFAYDSSADTAVDWPNGNAMYQAYERQFTEQGKTMSVPKIPTKEVFLLGGLTSKPVFFGCDANAPSEITNGNNATGVSGNLTLANSTLTNLGKKVPPLIVYTANRKLSFDSNKSTFTFVYTEAEKAGMVRNGFEVATRNNGTEDSAWKTCVSCAIIRREQERRNMEQSDQCKQCFEKYCWRG</sequence>
<comment type="catalytic activity">
    <reaction evidence="10">
        <text>a 1-acyl-sn-glycero-3-phosphocholine + H2O = sn-glycerol 3-phosphocholine + a fatty acid + H(+)</text>
        <dbReference type="Rhea" id="RHEA:15177"/>
        <dbReference type="ChEBI" id="CHEBI:15377"/>
        <dbReference type="ChEBI" id="CHEBI:15378"/>
        <dbReference type="ChEBI" id="CHEBI:16870"/>
        <dbReference type="ChEBI" id="CHEBI:28868"/>
        <dbReference type="ChEBI" id="CHEBI:58168"/>
        <dbReference type="EC" id="3.1.1.5"/>
    </reaction>
</comment>
<keyword evidence="6 9" id="KW-0443">Lipid metabolism</keyword>
<dbReference type="GO" id="GO:0005783">
    <property type="term" value="C:endoplasmic reticulum"/>
    <property type="evidence" value="ECO:0007669"/>
    <property type="project" value="TreeGrafter"/>
</dbReference>
<evidence type="ECO:0000259" key="11">
    <source>
        <dbReference type="PROSITE" id="PS51210"/>
    </source>
</evidence>
<dbReference type="GO" id="GO:0005576">
    <property type="term" value="C:extracellular region"/>
    <property type="evidence" value="ECO:0007669"/>
    <property type="project" value="TreeGrafter"/>
</dbReference>
<accession>A0A4P6XX71</accession>
<evidence type="ECO:0000256" key="9">
    <source>
        <dbReference type="PROSITE-ProRule" id="PRU00555"/>
    </source>
</evidence>
<name>A0A4P6XX71_9ASCO</name>
<dbReference type="PANTHER" id="PTHR10728:SF33">
    <property type="entry name" value="LYSOPHOSPHOLIPASE 1-RELATED"/>
    <property type="match status" value="1"/>
</dbReference>
<dbReference type="AlphaFoldDB" id="A0A4P6XX71"/>
<keyword evidence="7" id="KW-0325">Glycoprotein</keyword>
<dbReference type="Pfam" id="PF01735">
    <property type="entry name" value="PLA2_B"/>
    <property type="match status" value="1"/>
</dbReference>
<feature type="signal peptide" evidence="10">
    <location>
        <begin position="1"/>
        <end position="16"/>
    </location>
</feature>
<dbReference type="EC" id="3.1.1.5" evidence="2 10"/>
<keyword evidence="13" id="KW-1185">Reference proteome</keyword>
<dbReference type="EMBL" id="CP034461">
    <property type="protein sequence ID" value="QBM90654.1"/>
    <property type="molecule type" value="Genomic_DNA"/>
</dbReference>
<comment type="function">
    <text evidence="8">Catalyzes the release of fatty acids from lysophospholipids. Phospholipase B may well contribute to pathogenicity by abetting the fungus in damaging and traversing host cell membranes, processes which likely increase the rapidity of disseminated infection.</text>
</comment>
<evidence type="ECO:0000256" key="3">
    <source>
        <dbReference type="ARBA" id="ARBA00022729"/>
    </source>
</evidence>
<dbReference type="GO" id="GO:0004623">
    <property type="term" value="F:phospholipase A2 activity"/>
    <property type="evidence" value="ECO:0007669"/>
    <property type="project" value="TreeGrafter"/>
</dbReference>
<evidence type="ECO:0000256" key="2">
    <source>
        <dbReference type="ARBA" id="ARBA00013274"/>
    </source>
</evidence>
<dbReference type="PROSITE" id="PS51210">
    <property type="entry name" value="PLA2C"/>
    <property type="match status" value="1"/>
</dbReference>